<dbReference type="GO" id="GO:0000118">
    <property type="term" value="C:histone deacetylase complex"/>
    <property type="evidence" value="ECO:0007669"/>
    <property type="project" value="TreeGrafter"/>
</dbReference>
<proteinExistence type="predicted"/>
<dbReference type="AlphaFoldDB" id="A0A7J6VFN3"/>
<dbReference type="GO" id="GO:0000122">
    <property type="term" value="P:negative regulation of transcription by RNA polymerase II"/>
    <property type="evidence" value="ECO:0007669"/>
    <property type="project" value="TreeGrafter"/>
</dbReference>
<dbReference type="OrthoDB" id="10265969at2759"/>
<keyword evidence="3 4" id="KW-0539">Nucleus</keyword>
<dbReference type="PROSITE" id="PS51477">
    <property type="entry name" value="PAH"/>
    <property type="match status" value="2"/>
</dbReference>
<dbReference type="PANTHER" id="PTHR12346">
    <property type="entry name" value="SIN3B-RELATED"/>
    <property type="match status" value="1"/>
</dbReference>
<comment type="subcellular location">
    <subcellularLocation>
        <location evidence="1 4">Nucleus</location>
    </subcellularLocation>
</comment>
<accession>A0A7J6VFN3</accession>
<name>A0A7J6VFN3_THATH</name>
<dbReference type="PANTHER" id="PTHR12346:SF0">
    <property type="entry name" value="SIN3A, ISOFORM G"/>
    <property type="match status" value="1"/>
</dbReference>
<evidence type="ECO:0000256" key="1">
    <source>
        <dbReference type="ARBA" id="ARBA00004123"/>
    </source>
</evidence>
<dbReference type="InterPro" id="IPR039774">
    <property type="entry name" value="Sin3-like"/>
</dbReference>
<evidence type="ECO:0000256" key="2">
    <source>
        <dbReference type="ARBA" id="ARBA00022491"/>
    </source>
</evidence>
<dbReference type="EMBL" id="JABWDY010033248">
    <property type="protein sequence ID" value="KAF5183567.1"/>
    <property type="molecule type" value="Genomic_DNA"/>
</dbReference>
<gene>
    <name evidence="5" type="ORF">FRX31_026844</name>
</gene>
<evidence type="ECO:0000256" key="3">
    <source>
        <dbReference type="ARBA" id="ARBA00023242"/>
    </source>
</evidence>
<dbReference type="Gene3D" id="1.20.1160.11">
    <property type="entry name" value="Paired amphipathic helix"/>
    <property type="match status" value="2"/>
</dbReference>
<organism evidence="5 6">
    <name type="scientific">Thalictrum thalictroides</name>
    <name type="common">Rue-anemone</name>
    <name type="synonym">Anemone thalictroides</name>
    <dbReference type="NCBI Taxonomy" id="46969"/>
    <lineage>
        <taxon>Eukaryota</taxon>
        <taxon>Viridiplantae</taxon>
        <taxon>Streptophyta</taxon>
        <taxon>Embryophyta</taxon>
        <taxon>Tracheophyta</taxon>
        <taxon>Spermatophyta</taxon>
        <taxon>Magnoliopsida</taxon>
        <taxon>Ranunculales</taxon>
        <taxon>Ranunculaceae</taxon>
        <taxon>Thalictroideae</taxon>
        <taxon>Thalictrum</taxon>
    </lineage>
</organism>
<dbReference type="Pfam" id="PF02671">
    <property type="entry name" value="PAH"/>
    <property type="match status" value="1"/>
</dbReference>
<reference evidence="5 6" key="1">
    <citation type="submission" date="2020-06" db="EMBL/GenBank/DDBJ databases">
        <title>Transcriptomic and genomic resources for Thalictrum thalictroides and T. hernandezii: Facilitating candidate gene discovery in an emerging model plant lineage.</title>
        <authorList>
            <person name="Arias T."/>
            <person name="Riano-Pachon D.M."/>
            <person name="Di Stilio V.S."/>
        </authorList>
    </citation>
    <scope>NUCLEOTIDE SEQUENCE [LARGE SCALE GENOMIC DNA]</scope>
    <source>
        <strain evidence="6">cv. WT478/WT964</strain>
        <tissue evidence="5">Leaves</tissue>
    </source>
</reference>
<dbReference type="SUPFAM" id="SSF47762">
    <property type="entry name" value="PAH2 domain"/>
    <property type="match status" value="2"/>
</dbReference>
<evidence type="ECO:0000313" key="6">
    <source>
        <dbReference type="Proteomes" id="UP000554482"/>
    </source>
</evidence>
<dbReference type="GO" id="GO:0000785">
    <property type="term" value="C:chromatin"/>
    <property type="evidence" value="ECO:0007669"/>
    <property type="project" value="TreeGrafter"/>
</dbReference>
<dbReference type="InterPro" id="IPR003822">
    <property type="entry name" value="PAH"/>
</dbReference>
<keyword evidence="2" id="KW-0678">Repressor</keyword>
<protein>
    <submittedName>
        <fullName evidence="5">Paired amphipathic helix protein sin3-like</fullName>
    </submittedName>
</protein>
<dbReference type="InterPro" id="IPR036600">
    <property type="entry name" value="PAH_sf"/>
</dbReference>
<keyword evidence="6" id="KW-1185">Reference proteome</keyword>
<dbReference type="Proteomes" id="UP000554482">
    <property type="component" value="Unassembled WGS sequence"/>
</dbReference>
<sequence>MLLEGGDRLLLEIYFDLLLEKEIGDRSLLEKGDWKKKSFGVRRENEKEVCSDRLIFKELSQLLYEFKDESIEVKDVIARVKILFKGHPELIMAFNIFLPEDQKITGKDMVKDYENEIPFEYVEAMSFLNNIKIRFREDENDIYLLFLDILERYRDDNNFERLYKDAERCCFREHPDLLKELTCFIPYSPDEDTRPKDYPSAEYECTTEDDMYELDVLVENLKSTIERVDKLLEKIESKPEDDPIYIKDHLNVLNLRCIEYLYGDRGRNVIDLLINKNVASASASALCIVKNRLKQKQVECSTYRDTFFRHVREKNLM</sequence>
<comment type="caution">
    <text evidence="5">The sequence shown here is derived from an EMBL/GenBank/DDBJ whole genome shotgun (WGS) entry which is preliminary data.</text>
</comment>
<dbReference type="GO" id="GO:0003714">
    <property type="term" value="F:transcription corepressor activity"/>
    <property type="evidence" value="ECO:0007669"/>
    <property type="project" value="InterPro"/>
</dbReference>
<evidence type="ECO:0000313" key="5">
    <source>
        <dbReference type="EMBL" id="KAF5183567.1"/>
    </source>
</evidence>
<evidence type="ECO:0000256" key="4">
    <source>
        <dbReference type="PROSITE-ProRule" id="PRU00810"/>
    </source>
</evidence>